<keyword evidence="2" id="KW-1185">Reference proteome</keyword>
<protein>
    <submittedName>
        <fullName evidence="1">Uncharacterized protein</fullName>
    </submittedName>
</protein>
<dbReference type="Proteomes" id="UP001056120">
    <property type="component" value="Linkage Group LG06"/>
</dbReference>
<accession>A0ACB9IWY1</accession>
<proteinExistence type="predicted"/>
<reference evidence="2" key="1">
    <citation type="journal article" date="2022" name="Mol. Ecol. Resour.">
        <title>The genomes of chicory, endive, great burdock and yacon provide insights into Asteraceae palaeo-polyploidization history and plant inulin production.</title>
        <authorList>
            <person name="Fan W."/>
            <person name="Wang S."/>
            <person name="Wang H."/>
            <person name="Wang A."/>
            <person name="Jiang F."/>
            <person name="Liu H."/>
            <person name="Zhao H."/>
            <person name="Xu D."/>
            <person name="Zhang Y."/>
        </authorList>
    </citation>
    <scope>NUCLEOTIDE SEQUENCE [LARGE SCALE GENOMIC DNA]</scope>
    <source>
        <strain evidence="2">cv. Yunnan</strain>
    </source>
</reference>
<reference evidence="1 2" key="2">
    <citation type="journal article" date="2022" name="Mol. Ecol. Resour.">
        <title>The genomes of chicory, endive, great burdock and yacon provide insights into Asteraceae paleo-polyploidization history and plant inulin production.</title>
        <authorList>
            <person name="Fan W."/>
            <person name="Wang S."/>
            <person name="Wang H."/>
            <person name="Wang A."/>
            <person name="Jiang F."/>
            <person name="Liu H."/>
            <person name="Zhao H."/>
            <person name="Xu D."/>
            <person name="Zhang Y."/>
        </authorList>
    </citation>
    <scope>NUCLEOTIDE SEQUENCE [LARGE SCALE GENOMIC DNA]</scope>
    <source>
        <strain evidence="2">cv. Yunnan</strain>
        <tissue evidence="1">Leaves</tissue>
    </source>
</reference>
<sequence length="406" mass="44525">MGGIVVPVSSQYQSNSIGIEPNLVDVNQSEARNVLLDSVSPVQSANPLLCKKQPIPTTVLAGKNVPTSVHQETNLECPHPNDEVKSPGEEGFVMVSRKHRRPKVKIMNNSNGQIRGKKVVNNKGPKLGDKQYETGPRSSSEPIIQKKMGELHQQFKKTKMPSHRALNDGTNSHKKPLQPNISKRKPNPNLSPPSISQPSPNNHAQSKTAGKNLTAHNFQPMSIQSPVPRNVGSVIPTSNPFDVLDVDMSDADKGVAATPDGGDLRGVDKFYELSSDSIATVLNFNPSKLTVPRIHDLPPVQDDPDTMEEMGEEDVPDFNITNAQKKAICNSLIKYGAVKADVQANWEHGEWEFFHYQVKQLNIDPDTCVEDVDSDSNETAQFFKFQMQQGAPGSSVTQAHPQTKLV</sequence>
<comment type="caution">
    <text evidence="1">The sequence shown here is derived from an EMBL/GenBank/DDBJ whole genome shotgun (WGS) entry which is preliminary data.</text>
</comment>
<gene>
    <name evidence="1" type="ORF">L1987_16561</name>
</gene>
<evidence type="ECO:0000313" key="2">
    <source>
        <dbReference type="Proteomes" id="UP001056120"/>
    </source>
</evidence>
<evidence type="ECO:0000313" key="1">
    <source>
        <dbReference type="EMBL" id="KAI3811865.1"/>
    </source>
</evidence>
<dbReference type="EMBL" id="CM042023">
    <property type="protein sequence ID" value="KAI3811865.1"/>
    <property type="molecule type" value="Genomic_DNA"/>
</dbReference>
<organism evidence="1 2">
    <name type="scientific">Smallanthus sonchifolius</name>
    <dbReference type="NCBI Taxonomy" id="185202"/>
    <lineage>
        <taxon>Eukaryota</taxon>
        <taxon>Viridiplantae</taxon>
        <taxon>Streptophyta</taxon>
        <taxon>Embryophyta</taxon>
        <taxon>Tracheophyta</taxon>
        <taxon>Spermatophyta</taxon>
        <taxon>Magnoliopsida</taxon>
        <taxon>eudicotyledons</taxon>
        <taxon>Gunneridae</taxon>
        <taxon>Pentapetalae</taxon>
        <taxon>asterids</taxon>
        <taxon>campanulids</taxon>
        <taxon>Asterales</taxon>
        <taxon>Asteraceae</taxon>
        <taxon>Asteroideae</taxon>
        <taxon>Heliantheae alliance</taxon>
        <taxon>Millerieae</taxon>
        <taxon>Smallanthus</taxon>
    </lineage>
</organism>
<name>A0ACB9IWY1_9ASTR</name>